<organism evidence="6 7">
    <name type="scientific">Punica granatum</name>
    <name type="common">Pomegranate</name>
    <dbReference type="NCBI Taxonomy" id="22663"/>
    <lineage>
        <taxon>Eukaryota</taxon>
        <taxon>Viridiplantae</taxon>
        <taxon>Streptophyta</taxon>
        <taxon>Embryophyta</taxon>
        <taxon>Tracheophyta</taxon>
        <taxon>Spermatophyta</taxon>
        <taxon>Magnoliopsida</taxon>
        <taxon>eudicotyledons</taxon>
        <taxon>Gunneridae</taxon>
        <taxon>Pentapetalae</taxon>
        <taxon>rosids</taxon>
        <taxon>malvids</taxon>
        <taxon>Myrtales</taxon>
        <taxon>Lythraceae</taxon>
        <taxon>Punica</taxon>
    </lineage>
</organism>
<comment type="caution">
    <text evidence="6">The sequence shown here is derived from an EMBL/GenBank/DDBJ whole genome shotgun (WGS) entry which is preliminary data.</text>
</comment>
<accession>A0A218XPN9</accession>
<name>A0A218XPN9_PUNGR</name>
<dbReference type="Pfam" id="PF01582">
    <property type="entry name" value="TIR"/>
    <property type="match status" value="1"/>
</dbReference>
<sequence length="160" mass="18382">MASSPRRRTGATYQVFLSFRGPDTRQGFTDVLYHALVDAGIRVFRDDEELRKGEEIGEELLRAIDDSKIYAPIFSRGYAYSKWCLIELTKMFESKNRSDGKKIVPIFYDVTVDDVKLKTELYAGALSKHMEKFGTDTVKQWEEALRRAGKIKGWELKDTG</sequence>
<evidence type="ECO:0000313" key="7">
    <source>
        <dbReference type="Proteomes" id="UP000197138"/>
    </source>
</evidence>
<dbReference type="Proteomes" id="UP000197138">
    <property type="component" value="Unassembled WGS sequence"/>
</dbReference>
<dbReference type="PANTHER" id="PTHR32009:SF39">
    <property type="entry name" value="TIR DOMAIN-CONTAINING PROTEIN"/>
    <property type="match status" value="1"/>
</dbReference>
<evidence type="ECO:0000313" key="6">
    <source>
        <dbReference type="EMBL" id="OWM86649.1"/>
    </source>
</evidence>
<dbReference type="SUPFAM" id="SSF52200">
    <property type="entry name" value="Toll/Interleukin receptor TIR domain"/>
    <property type="match status" value="1"/>
</dbReference>
<protein>
    <recommendedName>
        <fullName evidence="1">ADP-ribosyl cyclase/cyclic ADP-ribose hydrolase</fullName>
        <ecNumber evidence="1">3.2.2.6</ecNumber>
    </recommendedName>
</protein>
<evidence type="ECO:0000256" key="2">
    <source>
        <dbReference type="ARBA" id="ARBA00022801"/>
    </source>
</evidence>
<evidence type="ECO:0000259" key="5">
    <source>
        <dbReference type="PROSITE" id="PS50104"/>
    </source>
</evidence>
<dbReference type="EMBL" id="MTKT01001080">
    <property type="protein sequence ID" value="OWM86649.1"/>
    <property type="molecule type" value="Genomic_DNA"/>
</dbReference>
<keyword evidence="2" id="KW-0378">Hydrolase</keyword>
<dbReference type="InterPro" id="IPR035897">
    <property type="entry name" value="Toll_tir_struct_dom_sf"/>
</dbReference>
<reference evidence="7" key="1">
    <citation type="journal article" date="2017" name="Plant J.">
        <title>The pomegranate (Punica granatum L.) genome and the genomics of punicalagin biosynthesis.</title>
        <authorList>
            <person name="Qin G."/>
            <person name="Xu C."/>
            <person name="Ming R."/>
            <person name="Tang H."/>
            <person name="Guyot R."/>
            <person name="Kramer E.M."/>
            <person name="Hu Y."/>
            <person name="Yi X."/>
            <person name="Qi Y."/>
            <person name="Xu X."/>
            <person name="Gao Z."/>
            <person name="Pan H."/>
            <person name="Jian J."/>
            <person name="Tian Y."/>
            <person name="Yue Z."/>
            <person name="Xu Y."/>
        </authorList>
    </citation>
    <scope>NUCLEOTIDE SEQUENCE [LARGE SCALE GENOMIC DNA]</scope>
    <source>
        <strain evidence="7">cv. Dabenzi</strain>
    </source>
</reference>
<dbReference type="PANTHER" id="PTHR32009">
    <property type="entry name" value="TMV RESISTANCE PROTEIN N-LIKE"/>
    <property type="match status" value="1"/>
</dbReference>
<dbReference type="AlphaFoldDB" id="A0A218XPN9"/>
<proteinExistence type="predicted"/>
<dbReference type="SMART" id="SM00255">
    <property type="entry name" value="TIR"/>
    <property type="match status" value="1"/>
</dbReference>
<feature type="domain" description="TIR" evidence="5">
    <location>
        <begin position="11"/>
        <end position="160"/>
    </location>
</feature>
<dbReference type="Gene3D" id="3.40.50.10140">
    <property type="entry name" value="Toll/interleukin-1 receptor homology (TIR) domain"/>
    <property type="match status" value="1"/>
</dbReference>
<dbReference type="GO" id="GO:0007165">
    <property type="term" value="P:signal transduction"/>
    <property type="evidence" value="ECO:0007669"/>
    <property type="project" value="InterPro"/>
</dbReference>
<evidence type="ECO:0000256" key="1">
    <source>
        <dbReference type="ARBA" id="ARBA00011982"/>
    </source>
</evidence>
<keyword evidence="3" id="KW-0520">NAD</keyword>
<dbReference type="GO" id="GO:0061809">
    <property type="term" value="F:NAD+ nucleosidase activity, cyclic ADP-ribose generating"/>
    <property type="evidence" value="ECO:0007669"/>
    <property type="project" value="UniProtKB-EC"/>
</dbReference>
<gene>
    <name evidence="6" type="ORF">CDL15_Pgr015684</name>
</gene>
<comment type="catalytic activity">
    <reaction evidence="4">
        <text>NAD(+) + H2O = ADP-D-ribose + nicotinamide + H(+)</text>
        <dbReference type="Rhea" id="RHEA:16301"/>
        <dbReference type="ChEBI" id="CHEBI:15377"/>
        <dbReference type="ChEBI" id="CHEBI:15378"/>
        <dbReference type="ChEBI" id="CHEBI:17154"/>
        <dbReference type="ChEBI" id="CHEBI:57540"/>
        <dbReference type="ChEBI" id="CHEBI:57967"/>
        <dbReference type="EC" id="3.2.2.6"/>
    </reaction>
    <physiologicalReaction direction="left-to-right" evidence="4">
        <dbReference type="Rhea" id="RHEA:16302"/>
    </physiologicalReaction>
</comment>
<evidence type="ECO:0000256" key="4">
    <source>
        <dbReference type="ARBA" id="ARBA00047304"/>
    </source>
</evidence>
<evidence type="ECO:0000256" key="3">
    <source>
        <dbReference type="ARBA" id="ARBA00023027"/>
    </source>
</evidence>
<dbReference type="PROSITE" id="PS50104">
    <property type="entry name" value="TIR"/>
    <property type="match status" value="1"/>
</dbReference>
<dbReference type="InterPro" id="IPR000157">
    <property type="entry name" value="TIR_dom"/>
</dbReference>
<dbReference type="EC" id="3.2.2.6" evidence="1"/>